<dbReference type="SUPFAM" id="SSF55424">
    <property type="entry name" value="FAD/NAD-linked reductases, dimerisation (C-terminal) domain"/>
    <property type="match status" value="1"/>
</dbReference>
<name>A0A2M7QBF6_9BACT</name>
<dbReference type="InterPro" id="IPR036188">
    <property type="entry name" value="FAD/NAD-bd_sf"/>
</dbReference>
<dbReference type="GO" id="GO:0016491">
    <property type="term" value="F:oxidoreductase activity"/>
    <property type="evidence" value="ECO:0007669"/>
    <property type="project" value="InterPro"/>
</dbReference>
<feature type="domain" description="FAD/NAD(P)-binding" evidence="4">
    <location>
        <begin position="4"/>
        <end position="304"/>
    </location>
</feature>
<dbReference type="Gene3D" id="3.50.50.60">
    <property type="entry name" value="FAD/NAD(P)-binding domain"/>
    <property type="match status" value="2"/>
</dbReference>
<comment type="caution">
    <text evidence="5">The sequence shown here is derived from an EMBL/GenBank/DDBJ whole genome shotgun (WGS) entry which is preliminary data.</text>
</comment>
<proteinExistence type="predicted"/>
<keyword evidence="3" id="KW-0274">FAD</keyword>
<protein>
    <recommendedName>
        <fullName evidence="4">FAD/NAD(P)-binding domain-containing protein</fullName>
    </recommendedName>
</protein>
<organism evidence="5 6">
    <name type="scientific">Candidatus Uhrbacteria bacterium CG_4_10_14_0_8_um_filter_58_22</name>
    <dbReference type="NCBI Taxonomy" id="1975029"/>
    <lineage>
        <taxon>Bacteria</taxon>
        <taxon>Candidatus Uhriibacteriota</taxon>
    </lineage>
</organism>
<dbReference type="InterPro" id="IPR050260">
    <property type="entry name" value="FAD-bd_OxRdtase"/>
</dbReference>
<evidence type="ECO:0000256" key="3">
    <source>
        <dbReference type="ARBA" id="ARBA00022827"/>
    </source>
</evidence>
<dbReference type="PRINTS" id="PR00411">
    <property type="entry name" value="PNDRDTASEI"/>
</dbReference>
<dbReference type="PANTHER" id="PTHR43429">
    <property type="entry name" value="PYRIDINE NUCLEOTIDE-DISULFIDE OXIDOREDUCTASE DOMAIN-CONTAINING"/>
    <property type="match status" value="1"/>
</dbReference>
<reference evidence="6" key="1">
    <citation type="submission" date="2017-09" db="EMBL/GenBank/DDBJ databases">
        <title>Depth-based differentiation of microbial function through sediment-hosted aquifers and enrichment of novel symbionts in the deep terrestrial subsurface.</title>
        <authorList>
            <person name="Probst A.J."/>
            <person name="Ladd B."/>
            <person name="Jarett J.K."/>
            <person name="Geller-Mcgrath D.E."/>
            <person name="Sieber C.M.K."/>
            <person name="Emerson J.B."/>
            <person name="Anantharaman K."/>
            <person name="Thomas B.C."/>
            <person name="Malmstrom R."/>
            <person name="Stieglmeier M."/>
            <person name="Klingl A."/>
            <person name="Woyke T."/>
            <person name="Ryan C.M."/>
            <person name="Banfield J.F."/>
        </authorList>
    </citation>
    <scope>NUCLEOTIDE SEQUENCE [LARGE SCALE GENOMIC DNA]</scope>
</reference>
<dbReference type="InterPro" id="IPR023753">
    <property type="entry name" value="FAD/NAD-binding_dom"/>
</dbReference>
<dbReference type="Pfam" id="PF07992">
    <property type="entry name" value="Pyr_redox_2"/>
    <property type="match status" value="1"/>
</dbReference>
<gene>
    <name evidence="5" type="ORF">COY93_01620</name>
</gene>
<keyword evidence="2" id="KW-0285">Flavoprotein</keyword>
<dbReference type="PANTHER" id="PTHR43429:SF3">
    <property type="entry name" value="NITRITE REDUCTASE [NAD(P)H]"/>
    <property type="match status" value="1"/>
</dbReference>
<evidence type="ECO:0000259" key="4">
    <source>
        <dbReference type="Pfam" id="PF07992"/>
    </source>
</evidence>
<accession>A0A2M7QBF6</accession>
<dbReference type="AlphaFoldDB" id="A0A2M7QBF6"/>
<evidence type="ECO:0000256" key="2">
    <source>
        <dbReference type="ARBA" id="ARBA00022630"/>
    </source>
</evidence>
<sequence length="414" mass="45034">MERYDYLIIGGGIAGTTAAETLKREEPAARVAIISDEPCPLYSRILLSKPNFFLGKVPFETIWMRKPERYAEQGIDFMSGRRAERLSVGDHAVTLDDGTELGFGQLLLATGCPARKLDVPGLSGKVGVSYMKTVNDARTVMAEIRRAKRAVVVGAGFVSFEMCDLLRQAGLEVEVMVRETYFWEPVLDRTAGQLIEQSLTEGGVRVRLKSEVAEVLGNDRVEGVRLKDGTEIDCDLLVIGIGVQFDGSWLERAGVAVGRGVRTDEHLKTNLDGIWAAGDVAELDDPAVGEPYICGTWLDAQEQGRTAALNMLGRNLSYRAVSSYTSHGFGLSLAFVGRIRCESRRLFPRGRVESGSYGCIVVRNGRSVVGGFLINRGSDLAPIKAAIEGEVDISGQMALLSDPESDLTTLLPKK</sequence>
<dbReference type="Gene3D" id="3.30.390.30">
    <property type="match status" value="1"/>
</dbReference>
<dbReference type="Proteomes" id="UP000230973">
    <property type="component" value="Unassembled WGS sequence"/>
</dbReference>
<dbReference type="EMBL" id="PFLC01000021">
    <property type="protein sequence ID" value="PIY62983.1"/>
    <property type="molecule type" value="Genomic_DNA"/>
</dbReference>
<comment type="cofactor">
    <cofactor evidence="1">
        <name>FAD</name>
        <dbReference type="ChEBI" id="CHEBI:57692"/>
    </cofactor>
</comment>
<dbReference type="PRINTS" id="PR00368">
    <property type="entry name" value="FADPNR"/>
</dbReference>
<dbReference type="InterPro" id="IPR016156">
    <property type="entry name" value="FAD/NAD-linked_Rdtase_dimer_sf"/>
</dbReference>
<dbReference type="SUPFAM" id="SSF51905">
    <property type="entry name" value="FAD/NAD(P)-binding domain"/>
    <property type="match status" value="1"/>
</dbReference>
<evidence type="ECO:0000313" key="5">
    <source>
        <dbReference type="EMBL" id="PIY62983.1"/>
    </source>
</evidence>
<evidence type="ECO:0000313" key="6">
    <source>
        <dbReference type="Proteomes" id="UP000230973"/>
    </source>
</evidence>
<evidence type="ECO:0000256" key="1">
    <source>
        <dbReference type="ARBA" id="ARBA00001974"/>
    </source>
</evidence>